<dbReference type="EMBL" id="AP022558">
    <property type="protein sequence ID" value="BBW98938.1"/>
    <property type="molecule type" value="Genomic_DNA"/>
</dbReference>
<geneLocation type="plasmid" evidence="1 2">
    <name>pGspE55-1</name>
</geneLocation>
<evidence type="ECO:0000313" key="1">
    <source>
        <dbReference type="EMBL" id="BBW98938.1"/>
    </source>
</evidence>
<gene>
    <name evidence="1" type="ORF">GsuE55_37710</name>
</gene>
<evidence type="ECO:0000313" key="2">
    <source>
        <dbReference type="Proteomes" id="UP000501421"/>
    </source>
</evidence>
<keyword evidence="1" id="KW-0614">Plasmid</keyword>
<sequence length="155" mass="18180">MSYFEYLAVMVHPYMKEEGVLLNFSGYQDILRRYSQLKEHDVQEAWELAKELNAWSEYFSSVANLVQRMYLDAEADKLAITSLASVEADAKKVANGDRLANQDERVIAARKRRNVLKAFYDELEAKVRFLERAHYHCKVTYEFNKRQGNNKDDVE</sequence>
<reference evidence="2" key="1">
    <citation type="journal article" date="2020" name="Microbiol. Resour. Announc.">
        <title>Complete Genome Sequence of Geobacillus sp. Strain E55-1, Isolated from Mine Geyser in Japan.</title>
        <authorList>
            <person name="Miyazaki K."/>
            <person name="Hase E."/>
            <person name="Tokito N."/>
        </authorList>
    </citation>
    <scope>NUCLEOTIDE SEQUENCE [LARGE SCALE GENOMIC DNA]</scope>
    <source>
        <strain evidence="2">E55-1</strain>
        <plasmid evidence="2">pGspE55-1</plasmid>
    </source>
</reference>
<protein>
    <submittedName>
        <fullName evidence="1">Uncharacterized protein</fullName>
    </submittedName>
</protein>
<name>A0A679FQU6_9BACL</name>
<organism evidence="1 2">
    <name type="scientific">Geobacillus subterraneus</name>
    <dbReference type="NCBI Taxonomy" id="129338"/>
    <lineage>
        <taxon>Bacteria</taxon>
        <taxon>Bacillati</taxon>
        <taxon>Bacillota</taxon>
        <taxon>Bacilli</taxon>
        <taxon>Bacillales</taxon>
        <taxon>Anoxybacillaceae</taxon>
        <taxon>Geobacillus</taxon>
    </lineage>
</organism>
<accession>A0A679FQU6</accession>
<dbReference type="Proteomes" id="UP000501421">
    <property type="component" value="Plasmid pGspE55-1"/>
</dbReference>
<proteinExistence type="predicted"/>
<keyword evidence="2" id="KW-1185">Reference proteome</keyword>
<dbReference type="AlphaFoldDB" id="A0A679FQU6"/>